<dbReference type="Proteomes" id="UP000578449">
    <property type="component" value="Unassembled WGS sequence"/>
</dbReference>
<proteinExistence type="predicted"/>
<accession>A0A840P1R8</accession>
<dbReference type="Gene3D" id="3.10.580.10">
    <property type="entry name" value="CBS-domain"/>
    <property type="match status" value="1"/>
</dbReference>
<evidence type="ECO:0000256" key="2">
    <source>
        <dbReference type="PROSITE-ProRule" id="PRU00703"/>
    </source>
</evidence>
<dbReference type="AlphaFoldDB" id="A0A840P1R8"/>
<evidence type="ECO:0000313" key="4">
    <source>
        <dbReference type="EMBL" id="MBB5131841.1"/>
    </source>
</evidence>
<dbReference type="InterPro" id="IPR000644">
    <property type="entry name" value="CBS_dom"/>
</dbReference>
<evidence type="ECO:0000259" key="3">
    <source>
        <dbReference type="PROSITE" id="PS51371"/>
    </source>
</evidence>
<comment type="caution">
    <text evidence="4">The sequence shown here is derived from an EMBL/GenBank/DDBJ whole genome shotgun (WGS) entry which is preliminary data.</text>
</comment>
<dbReference type="PANTHER" id="PTHR43080:SF2">
    <property type="entry name" value="CBS DOMAIN-CONTAINING PROTEIN"/>
    <property type="match status" value="1"/>
</dbReference>
<keyword evidence="5" id="KW-1185">Reference proteome</keyword>
<protein>
    <submittedName>
        <fullName evidence="4">CBS domain-containing protein</fullName>
    </submittedName>
</protein>
<evidence type="ECO:0000313" key="5">
    <source>
        <dbReference type="Proteomes" id="UP000578449"/>
    </source>
</evidence>
<keyword evidence="1 2" id="KW-0129">CBS domain</keyword>
<dbReference type="InterPro" id="IPR046342">
    <property type="entry name" value="CBS_dom_sf"/>
</dbReference>
<sequence>MLIGTILRGKGTHVATVRPDATVTQLLSLLAEHNIGAVVVTDDAGAIVGIVSERDVVRRLNDHGAGVLDGPVSAIMTTEVRTCKPDANVDDLRRTMTTHRIRHVPVVSDGRLAGIVSIGDVVKSAIEELESEKAYLVDYIHR</sequence>
<dbReference type="InterPro" id="IPR044725">
    <property type="entry name" value="CBSX3_CBS_dom"/>
</dbReference>
<dbReference type="SMART" id="SM00116">
    <property type="entry name" value="CBS"/>
    <property type="match status" value="2"/>
</dbReference>
<dbReference type="Pfam" id="PF00571">
    <property type="entry name" value="CBS"/>
    <property type="match status" value="2"/>
</dbReference>
<feature type="domain" description="CBS" evidence="3">
    <location>
        <begin position="6"/>
        <end position="67"/>
    </location>
</feature>
<reference evidence="4 5" key="1">
    <citation type="submission" date="2020-08" db="EMBL/GenBank/DDBJ databases">
        <title>Genomic Encyclopedia of Type Strains, Phase IV (KMG-IV): sequencing the most valuable type-strain genomes for metagenomic binning, comparative biology and taxonomic classification.</title>
        <authorList>
            <person name="Goeker M."/>
        </authorList>
    </citation>
    <scope>NUCLEOTIDE SEQUENCE [LARGE SCALE GENOMIC DNA]</scope>
    <source>
        <strain evidence="4 5">DSM 45615</strain>
    </source>
</reference>
<dbReference type="RefSeq" id="WP_185048666.1">
    <property type="nucleotide sequence ID" value="NZ_BAABIX010000009.1"/>
</dbReference>
<organism evidence="4 5">
    <name type="scientific">Thermocatellispora tengchongensis</name>
    <dbReference type="NCBI Taxonomy" id="1073253"/>
    <lineage>
        <taxon>Bacteria</taxon>
        <taxon>Bacillati</taxon>
        <taxon>Actinomycetota</taxon>
        <taxon>Actinomycetes</taxon>
        <taxon>Streptosporangiales</taxon>
        <taxon>Streptosporangiaceae</taxon>
        <taxon>Thermocatellispora</taxon>
    </lineage>
</organism>
<dbReference type="PROSITE" id="PS51371">
    <property type="entry name" value="CBS"/>
    <property type="match status" value="2"/>
</dbReference>
<name>A0A840P1R8_9ACTN</name>
<dbReference type="PANTHER" id="PTHR43080">
    <property type="entry name" value="CBS DOMAIN-CONTAINING PROTEIN CBSX3, MITOCHONDRIAL"/>
    <property type="match status" value="1"/>
</dbReference>
<feature type="domain" description="CBS" evidence="3">
    <location>
        <begin position="76"/>
        <end position="131"/>
    </location>
</feature>
<evidence type="ECO:0000256" key="1">
    <source>
        <dbReference type="ARBA" id="ARBA00023122"/>
    </source>
</evidence>
<dbReference type="CDD" id="cd04623">
    <property type="entry name" value="CBS_pair_bac_euk"/>
    <property type="match status" value="1"/>
</dbReference>
<dbReference type="InterPro" id="IPR051257">
    <property type="entry name" value="Diverse_CBS-Domain"/>
</dbReference>
<dbReference type="EMBL" id="JACHGN010000003">
    <property type="protein sequence ID" value="MBB5131841.1"/>
    <property type="molecule type" value="Genomic_DNA"/>
</dbReference>
<gene>
    <name evidence="4" type="ORF">HNP84_001554</name>
</gene>
<dbReference type="SUPFAM" id="SSF54631">
    <property type="entry name" value="CBS-domain pair"/>
    <property type="match status" value="1"/>
</dbReference>